<name>A0ABT9E327_9PROT</name>
<keyword evidence="6 8" id="KW-1133">Transmembrane helix</keyword>
<sequence length="516" mass="54491">MTLGHLLRALQPPLRDPAPAGPPPLTPRLLLGLAGAWLAALMALLNSRLVSFGLADLRGALGVDTIDGTWLSVAYSMGEIAVVPLTPWLAGIFTGRRAIVAATLTLTGAGLVCSTQPGYQVLLVSRFLQGLGGGALIPLLLMSLLRFLPLHQRAWGFAAYACVTVLTPTIAETLDGWYTEALTWKAIFWQNLLLAPPACFLVLVGLPTEPVRLEAFRRGDYFALGTSAVGLAALVAALLQGQNLDWFDSGTINGLFLLAGVMLAAFVVHELRRPNPVIDLRLLRKPNFTLDLVLILGFNIALLGPAYVLPQYAVQVQGYREAQIGTILIWLALPQMLLAPLAALLLRVIDARLVLAFGFALFVTGAGLTLRMTGEWVGADLLPGLVIQGCAFPFVMTPLVFIATSSLQMQDAPSGGALFNIVRSLAGSLASAVVGAVITVRERVHDAVLLEHLGGGALAGTPAAEIAARARNQAFVLACTDAYGLIGLAGLAALLVVLLIRETPRFPRPGAARSPA</sequence>
<evidence type="ECO:0000313" key="11">
    <source>
        <dbReference type="Proteomes" id="UP001243009"/>
    </source>
</evidence>
<evidence type="ECO:0000256" key="7">
    <source>
        <dbReference type="ARBA" id="ARBA00023136"/>
    </source>
</evidence>
<keyword evidence="5 8" id="KW-0812">Transmembrane</keyword>
<feature type="transmembrane region" description="Helical" evidence="8">
    <location>
        <begin position="353"/>
        <end position="373"/>
    </location>
</feature>
<evidence type="ECO:0000256" key="6">
    <source>
        <dbReference type="ARBA" id="ARBA00022989"/>
    </source>
</evidence>
<keyword evidence="4" id="KW-1003">Cell membrane</keyword>
<dbReference type="EMBL" id="JAUTWS010000019">
    <property type="protein sequence ID" value="MDO9710563.1"/>
    <property type="molecule type" value="Genomic_DNA"/>
</dbReference>
<evidence type="ECO:0000256" key="2">
    <source>
        <dbReference type="ARBA" id="ARBA00008537"/>
    </source>
</evidence>
<keyword evidence="3" id="KW-0813">Transport</keyword>
<evidence type="ECO:0000313" key="10">
    <source>
        <dbReference type="EMBL" id="MDO9710563.1"/>
    </source>
</evidence>
<feature type="transmembrane region" description="Helical" evidence="8">
    <location>
        <begin position="251"/>
        <end position="268"/>
    </location>
</feature>
<keyword evidence="11" id="KW-1185">Reference proteome</keyword>
<evidence type="ECO:0000256" key="1">
    <source>
        <dbReference type="ARBA" id="ARBA00004651"/>
    </source>
</evidence>
<dbReference type="InterPro" id="IPR036259">
    <property type="entry name" value="MFS_trans_sf"/>
</dbReference>
<dbReference type="SUPFAM" id="SSF103473">
    <property type="entry name" value="MFS general substrate transporter"/>
    <property type="match status" value="2"/>
</dbReference>
<comment type="similarity">
    <text evidence="2">Belongs to the major facilitator superfamily. EmrB family.</text>
</comment>
<evidence type="ECO:0000256" key="3">
    <source>
        <dbReference type="ARBA" id="ARBA00022448"/>
    </source>
</evidence>
<evidence type="ECO:0000256" key="5">
    <source>
        <dbReference type="ARBA" id="ARBA00022692"/>
    </source>
</evidence>
<feature type="transmembrane region" description="Helical" evidence="8">
    <location>
        <begin position="186"/>
        <end position="207"/>
    </location>
</feature>
<dbReference type="PANTHER" id="PTHR42718:SF9">
    <property type="entry name" value="MAJOR FACILITATOR SUPERFAMILY MULTIDRUG TRANSPORTER MFSC"/>
    <property type="match status" value="1"/>
</dbReference>
<dbReference type="InterPro" id="IPR004638">
    <property type="entry name" value="EmrB-like"/>
</dbReference>
<feature type="transmembrane region" description="Helical" evidence="8">
    <location>
        <begin position="327"/>
        <end position="346"/>
    </location>
</feature>
<accession>A0ABT9E327</accession>
<dbReference type="RefSeq" id="WP_305105425.1">
    <property type="nucleotide sequence ID" value="NZ_JAUTWS010000019.1"/>
</dbReference>
<evidence type="ECO:0000256" key="8">
    <source>
        <dbReference type="SAM" id="Phobius"/>
    </source>
</evidence>
<dbReference type="Proteomes" id="UP001243009">
    <property type="component" value="Unassembled WGS sequence"/>
</dbReference>
<feature type="transmembrane region" description="Helical" evidence="8">
    <location>
        <begin position="98"/>
        <end position="119"/>
    </location>
</feature>
<dbReference type="InterPro" id="IPR020846">
    <property type="entry name" value="MFS_dom"/>
</dbReference>
<feature type="transmembrane region" description="Helical" evidence="8">
    <location>
        <begin position="219"/>
        <end position="239"/>
    </location>
</feature>
<feature type="transmembrane region" description="Helical" evidence="8">
    <location>
        <begin position="385"/>
        <end position="405"/>
    </location>
</feature>
<comment type="subcellular location">
    <subcellularLocation>
        <location evidence="1">Cell membrane</location>
        <topology evidence="1">Multi-pass membrane protein</topology>
    </subcellularLocation>
</comment>
<reference evidence="10 11" key="1">
    <citation type="submission" date="2023-08" db="EMBL/GenBank/DDBJ databases">
        <title>The draft genome sequence of Paracraurococcus sp. LOR1-02.</title>
        <authorList>
            <person name="Kingkaew E."/>
            <person name="Tanasupawat S."/>
        </authorList>
    </citation>
    <scope>NUCLEOTIDE SEQUENCE [LARGE SCALE GENOMIC DNA]</scope>
    <source>
        <strain evidence="10 11">LOR1-02</strain>
    </source>
</reference>
<feature type="transmembrane region" description="Helical" evidence="8">
    <location>
        <begin position="288"/>
        <end position="307"/>
    </location>
</feature>
<feature type="domain" description="Major facilitator superfamily (MFS) profile" evidence="9">
    <location>
        <begin position="32"/>
        <end position="505"/>
    </location>
</feature>
<protein>
    <submittedName>
        <fullName evidence="10">DHA2 family efflux MFS transporter permease subunit</fullName>
    </submittedName>
</protein>
<organism evidence="10 11">
    <name type="scientific">Paracraurococcus lichenis</name>
    <dbReference type="NCBI Taxonomy" id="3064888"/>
    <lineage>
        <taxon>Bacteria</taxon>
        <taxon>Pseudomonadati</taxon>
        <taxon>Pseudomonadota</taxon>
        <taxon>Alphaproteobacteria</taxon>
        <taxon>Acetobacterales</taxon>
        <taxon>Roseomonadaceae</taxon>
        <taxon>Paracraurococcus</taxon>
    </lineage>
</organism>
<keyword evidence="7 8" id="KW-0472">Membrane</keyword>
<proteinExistence type="inferred from homology"/>
<evidence type="ECO:0000259" key="9">
    <source>
        <dbReference type="PROSITE" id="PS50850"/>
    </source>
</evidence>
<feature type="transmembrane region" description="Helical" evidence="8">
    <location>
        <begin position="417"/>
        <end position="440"/>
    </location>
</feature>
<dbReference type="PROSITE" id="PS50850">
    <property type="entry name" value="MFS"/>
    <property type="match status" value="1"/>
</dbReference>
<evidence type="ECO:0000256" key="4">
    <source>
        <dbReference type="ARBA" id="ARBA00022475"/>
    </source>
</evidence>
<dbReference type="NCBIfam" id="TIGR00711">
    <property type="entry name" value="efflux_EmrB"/>
    <property type="match status" value="1"/>
</dbReference>
<dbReference type="InterPro" id="IPR011701">
    <property type="entry name" value="MFS"/>
</dbReference>
<dbReference type="PANTHER" id="PTHR42718">
    <property type="entry name" value="MAJOR FACILITATOR SUPERFAMILY MULTIDRUG TRANSPORTER MFSC"/>
    <property type="match status" value="1"/>
</dbReference>
<comment type="caution">
    <text evidence="10">The sequence shown here is derived from an EMBL/GenBank/DDBJ whole genome shotgun (WGS) entry which is preliminary data.</text>
</comment>
<feature type="transmembrane region" description="Helical" evidence="8">
    <location>
        <begin position="155"/>
        <end position="174"/>
    </location>
</feature>
<dbReference type="Gene3D" id="1.20.1250.20">
    <property type="entry name" value="MFS general substrate transporter like domains"/>
    <property type="match status" value="2"/>
</dbReference>
<dbReference type="Pfam" id="PF07690">
    <property type="entry name" value="MFS_1"/>
    <property type="match status" value="1"/>
</dbReference>
<feature type="transmembrane region" description="Helical" evidence="8">
    <location>
        <begin position="29"/>
        <end position="50"/>
    </location>
</feature>
<feature type="transmembrane region" description="Helical" evidence="8">
    <location>
        <begin position="482"/>
        <end position="500"/>
    </location>
</feature>
<gene>
    <name evidence="10" type="ORF">Q7A36_19580</name>
</gene>
<feature type="transmembrane region" description="Helical" evidence="8">
    <location>
        <begin position="131"/>
        <end position="148"/>
    </location>
</feature>
<feature type="transmembrane region" description="Helical" evidence="8">
    <location>
        <begin position="70"/>
        <end position="91"/>
    </location>
</feature>